<dbReference type="InterPro" id="IPR050228">
    <property type="entry name" value="Carboxylesterase_BioH"/>
</dbReference>
<dbReference type="Proteomes" id="UP000799771">
    <property type="component" value="Unassembled WGS sequence"/>
</dbReference>
<dbReference type="AlphaFoldDB" id="A0A6A6A1E0"/>
<dbReference type="Pfam" id="PF12697">
    <property type="entry name" value="Abhydrolase_6"/>
    <property type="match status" value="1"/>
</dbReference>
<dbReference type="InterPro" id="IPR000073">
    <property type="entry name" value="AB_hydrolase_1"/>
</dbReference>
<dbReference type="PANTHER" id="PTHR43194">
    <property type="entry name" value="HYDROLASE ALPHA/BETA FOLD FAMILY"/>
    <property type="match status" value="1"/>
</dbReference>
<feature type="domain" description="AB hydrolase-1" evidence="1">
    <location>
        <begin position="186"/>
        <end position="420"/>
    </location>
</feature>
<organism evidence="2 3">
    <name type="scientific">Dothidotthia symphoricarpi CBS 119687</name>
    <dbReference type="NCBI Taxonomy" id="1392245"/>
    <lineage>
        <taxon>Eukaryota</taxon>
        <taxon>Fungi</taxon>
        <taxon>Dikarya</taxon>
        <taxon>Ascomycota</taxon>
        <taxon>Pezizomycotina</taxon>
        <taxon>Dothideomycetes</taxon>
        <taxon>Pleosporomycetidae</taxon>
        <taxon>Pleosporales</taxon>
        <taxon>Dothidotthiaceae</taxon>
        <taxon>Dothidotthia</taxon>
    </lineage>
</organism>
<dbReference type="RefSeq" id="XP_033520032.1">
    <property type="nucleotide sequence ID" value="XM_033666175.1"/>
</dbReference>
<dbReference type="InterPro" id="IPR029058">
    <property type="entry name" value="AB_hydrolase_fold"/>
</dbReference>
<protein>
    <submittedName>
        <fullName evidence="2">Alpha/beta-hydrolase</fullName>
    </submittedName>
</protein>
<dbReference type="GeneID" id="54406607"/>
<evidence type="ECO:0000259" key="1">
    <source>
        <dbReference type="Pfam" id="PF12697"/>
    </source>
</evidence>
<keyword evidence="2" id="KW-0378">Hydrolase</keyword>
<dbReference type="SUPFAM" id="SSF53474">
    <property type="entry name" value="alpha/beta-Hydrolases"/>
    <property type="match status" value="1"/>
</dbReference>
<dbReference type="EMBL" id="ML977515">
    <property type="protein sequence ID" value="KAF2125640.1"/>
    <property type="molecule type" value="Genomic_DNA"/>
</dbReference>
<gene>
    <name evidence="2" type="ORF">P153DRAFT_347519</name>
</gene>
<dbReference type="Gene3D" id="3.40.50.1820">
    <property type="entry name" value="alpha/beta hydrolase"/>
    <property type="match status" value="1"/>
</dbReference>
<evidence type="ECO:0000313" key="3">
    <source>
        <dbReference type="Proteomes" id="UP000799771"/>
    </source>
</evidence>
<evidence type="ECO:0000313" key="2">
    <source>
        <dbReference type="EMBL" id="KAF2125640.1"/>
    </source>
</evidence>
<sequence length="448" mass="49763">MAGWDDITTALGGSLDKLKELVESDTQLKAFTSSKAIDKAVTFGIKSSGSDNTLLVTVTNGSVKVSTGSPKDASFTLSALSEQWEQHFKDVPAMPYQSYWGMFGMNIKQKGVEVQGDQVAFAQWMHVWRRVLELAHDAHCGPMKLDEQQPEPERDFLTGRYIYLNAPVWGKSKVFYEYSGEGKQQIVFLHTAGSDSRQYHGVMNDARMRKKCTMYAFDLPGHGRSFPTKNLPPGAHTNTEDSYVGIIAAFVKGLGLRRPIICGASMAGQVCLAVAIRHKEVGAGGTIPLQGSEYLDMERVWYDRSPYVNQSLSNPEWIYGMMAPTAPLANKQLIWHTYSAQAYGIFHGDLDYYFGGWDGRSRVASIDTQSCPVYMLTGEYDWSNTPEMAQKTADKIPGAMHKSMPDLGHFPATENPQKFVPHLLEAIDHIQKVKSDNMSTMRLGDGTD</sequence>
<dbReference type="OrthoDB" id="408373at2759"/>
<proteinExistence type="predicted"/>
<name>A0A6A6A1E0_9PLEO</name>
<dbReference type="PANTHER" id="PTHR43194:SF2">
    <property type="entry name" value="PEROXISOMAL MEMBRANE PROTEIN LPX1"/>
    <property type="match status" value="1"/>
</dbReference>
<accession>A0A6A6A1E0</accession>
<dbReference type="GO" id="GO:0016787">
    <property type="term" value="F:hydrolase activity"/>
    <property type="evidence" value="ECO:0007669"/>
    <property type="project" value="UniProtKB-KW"/>
</dbReference>
<reference evidence="2" key="1">
    <citation type="journal article" date="2020" name="Stud. Mycol.">
        <title>101 Dothideomycetes genomes: a test case for predicting lifestyles and emergence of pathogens.</title>
        <authorList>
            <person name="Haridas S."/>
            <person name="Albert R."/>
            <person name="Binder M."/>
            <person name="Bloem J."/>
            <person name="Labutti K."/>
            <person name="Salamov A."/>
            <person name="Andreopoulos B."/>
            <person name="Baker S."/>
            <person name="Barry K."/>
            <person name="Bills G."/>
            <person name="Bluhm B."/>
            <person name="Cannon C."/>
            <person name="Castanera R."/>
            <person name="Culley D."/>
            <person name="Daum C."/>
            <person name="Ezra D."/>
            <person name="Gonzalez J."/>
            <person name="Henrissat B."/>
            <person name="Kuo A."/>
            <person name="Liang C."/>
            <person name="Lipzen A."/>
            <person name="Lutzoni F."/>
            <person name="Magnuson J."/>
            <person name="Mondo S."/>
            <person name="Nolan M."/>
            <person name="Ohm R."/>
            <person name="Pangilinan J."/>
            <person name="Park H.-J."/>
            <person name="Ramirez L."/>
            <person name="Alfaro M."/>
            <person name="Sun H."/>
            <person name="Tritt A."/>
            <person name="Yoshinaga Y."/>
            <person name="Zwiers L.-H."/>
            <person name="Turgeon B."/>
            <person name="Goodwin S."/>
            <person name="Spatafora J."/>
            <person name="Crous P."/>
            <person name="Grigoriev I."/>
        </authorList>
    </citation>
    <scope>NUCLEOTIDE SEQUENCE</scope>
    <source>
        <strain evidence="2">CBS 119687</strain>
    </source>
</reference>
<keyword evidence="3" id="KW-1185">Reference proteome</keyword>